<reference evidence="1" key="1">
    <citation type="submission" date="2018-06" db="EMBL/GenBank/DDBJ databases">
        <authorList>
            <person name="Zhirakovskaya E."/>
        </authorList>
    </citation>
    <scope>NUCLEOTIDE SEQUENCE</scope>
</reference>
<evidence type="ECO:0000313" key="1">
    <source>
        <dbReference type="EMBL" id="VAW87451.1"/>
    </source>
</evidence>
<organism evidence="1">
    <name type="scientific">hydrothermal vent metagenome</name>
    <dbReference type="NCBI Taxonomy" id="652676"/>
    <lineage>
        <taxon>unclassified sequences</taxon>
        <taxon>metagenomes</taxon>
        <taxon>ecological metagenomes</taxon>
    </lineage>
</organism>
<dbReference type="Pfam" id="PF11191">
    <property type="entry name" value="DUF2782"/>
    <property type="match status" value="1"/>
</dbReference>
<gene>
    <name evidence="1" type="ORF">MNBD_GAMMA16-1817</name>
</gene>
<dbReference type="InterPro" id="IPR021357">
    <property type="entry name" value="DUF2782"/>
</dbReference>
<dbReference type="AlphaFoldDB" id="A0A3B0Z7D6"/>
<proteinExistence type="predicted"/>
<dbReference type="EMBL" id="UOFO01000123">
    <property type="protein sequence ID" value="VAW87451.1"/>
    <property type="molecule type" value="Genomic_DNA"/>
</dbReference>
<accession>A0A3B0Z7D6</accession>
<evidence type="ECO:0008006" key="2">
    <source>
        <dbReference type="Google" id="ProtNLM"/>
    </source>
</evidence>
<sequence>MKKYIFCVSKVCIIAVCVFLATLSVAEENQSLEPEVTIIDDGGHTIEEYRLNGRLYMIKVIPAVGPHYFLVDNDGDGELETQRHLDDGEMVVPRWTLLEW</sequence>
<dbReference type="Gene3D" id="2.20.130.30">
    <property type="entry name" value="Protein of unknown function DUF2782"/>
    <property type="match status" value="1"/>
</dbReference>
<name>A0A3B0Z7D6_9ZZZZ</name>
<protein>
    <recommendedName>
        <fullName evidence="2">DUF2782 domain-containing protein</fullName>
    </recommendedName>
</protein>